<keyword evidence="3" id="KW-1185">Reference proteome</keyword>
<dbReference type="OMA" id="WIMIPMS"/>
<evidence type="ECO:0000256" key="1">
    <source>
        <dbReference type="SAM" id="Phobius"/>
    </source>
</evidence>
<keyword evidence="1" id="KW-1133">Transmembrane helix</keyword>
<dbReference type="AlphaFoldDB" id="A0A0G4EG46"/>
<keyword evidence="1" id="KW-0472">Membrane</keyword>
<dbReference type="PhylomeDB" id="A0A0G4EG46"/>
<dbReference type="VEuPathDB" id="CryptoDB:Vbra_2065"/>
<gene>
    <name evidence="2" type="ORF">Vbra_2065</name>
</gene>
<dbReference type="FunCoup" id="A0A0G4EG46">
    <property type="interactions" value="35"/>
</dbReference>
<dbReference type="Proteomes" id="UP000041254">
    <property type="component" value="Unassembled WGS sequence"/>
</dbReference>
<name>A0A0G4EG46_VITBC</name>
<feature type="transmembrane region" description="Helical" evidence="1">
    <location>
        <begin position="76"/>
        <end position="99"/>
    </location>
</feature>
<protein>
    <submittedName>
        <fullName evidence="2">Uncharacterized protein</fullName>
    </submittedName>
</protein>
<accession>A0A0G4EG46</accession>
<proteinExistence type="predicted"/>
<evidence type="ECO:0000313" key="2">
    <source>
        <dbReference type="EMBL" id="CEL94450.1"/>
    </source>
</evidence>
<dbReference type="EMBL" id="CDMY01000219">
    <property type="protein sequence ID" value="CEL94450.1"/>
    <property type="molecule type" value="Genomic_DNA"/>
</dbReference>
<organism evidence="2 3">
    <name type="scientific">Vitrella brassicaformis (strain CCMP3155)</name>
    <dbReference type="NCBI Taxonomy" id="1169540"/>
    <lineage>
        <taxon>Eukaryota</taxon>
        <taxon>Sar</taxon>
        <taxon>Alveolata</taxon>
        <taxon>Colpodellida</taxon>
        <taxon>Vitrellaceae</taxon>
        <taxon>Vitrella</taxon>
    </lineage>
</organism>
<dbReference type="OrthoDB" id="405860at2759"/>
<sequence>MFMLEAPHTYNGALPPVRSRCIDTTGKRLRGTGLHGPENTDVFKLVLFNLLKQRRPQLHIATLEEMRDFYKLDVSFVWWFMSCMWIMIPMSSFSLLYITQHDHYPWTTKRLDGSKGPGPFWWCLI</sequence>
<keyword evidence="1" id="KW-0812">Transmembrane</keyword>
<evidence type="ECO:0000313" key="3">
    <source>
        <dbReference type="Proteomes" id="UP000041254"/>
    </source>
</evidence>
<reference evidence="2 3" key="1">
    <citation type="submission" date="2014-11" db="EMBL/GenBank/DDBJ databases">
        <authorList>
            <person name="Zhu J."/>
            <person name="Qi W."/>
            <person name="Song R."/>
        </authorList>
    </citation>
    <scope>NUCLEOTIDE SEQUENCE [LARGE SCALE GENOMIC DNA]</scope>
</reference>
<dbReference type="InParanoid" id="A0A0G4EG46"/>